<dbReference type="KEGG" id="kvl:KVU_2006"/>
<dbReference type="Proteomes" id="UP000000692">
    <property type="component" value="Chromosome"/>
</dbReference>
<protein>
    <submittedName>
        <fullName evidence="4">Multiple sugar ABC transporter substrate-binding protein</fullName>
    </submittedName>
</protein>
<dbReference type="eggNOG" id="COG1653">
    <property type="taxonomic scope" value="Bacteria"/>
</dbReference>
<sequence>MKNLFRTTAIALVGFSAAAPAFAQELSFWSWRQEDRAVYEDIISDFEAANPGITVNFETFEATNYNTILSTALAGDAGPDVMMVRAHGGLEMVASGGYLMPLSTESVPGVAGFPESALAAETLRSDETLYAVPFASQTQFILYNKGLFDQMGLSEPQTWDDLIATSEALKAAGLFAFGNGTGTAWQAETIATAIIASVIGKDFYDDLLAGNADFTDPRYVGGLEKLQEISAYFPDGFTGLDYAASQLLFTSGLAGMFAGGSYEVANFLAQNPDIEVGVFAAPGLAAEDPKLVGVYYDGGYAGNATTEHPEAVLTFLNYLTTVEFGQKFANELGNITPIPGVTFENPMLQRVSDLNQSSVPYIMLTNFRFGEPTGSVLLQAEVQRMFAGQIDAAGAGQAITTGLAAWYAPFQQ</sequence>
<evidence type="ECO:0000256" key="1">
    <source>
        <dbReference type="ARBA" id="ARBA00004418"/>
    </source>
</evidence>
<dbReference type="OrthoDB" id="5897001at2"/>
<dbReference type="PATRIC" id="fig|759362.5.peg.2077"/>
<dbReference type="InterPro" id="IPR050490">
    <property type="entry name" value="Bact_solute-bd_prot1"/>
</dbReference>
<evidence type="ECO:0000313" key="4">
    <source>
        <dbReference type="EMBL" id="AEM41845.1"/>
    </source>
</evidence>
<gene>
    <name evidence="4" type="primary">yurO</name>
    <name evidence="4" type="ordered locus">KVU_2006</name>
</gene>
<dbReference type="HOGENOM" id="CLU_031285_12_3_5"/>
<dbReference type="GO" id="GO:0042597">
    <property type="term" value="C:periplasmic space"/>
    <property type="evidence" value="ECO:0007669"/>
    <property type="project" value="UniProtKB-SubCell"/>
</dbReference>
<dbReference type="InterPro" id="IPR006059">
    <property type="entry name" value="SBP"/>
</dbReference>
<keyword evidence="3" id="KW-0732">Signal</keyword>
<dbReference type="AlphaFoldDB" id="F9Y4W1"/>
<organism evidence="4 5">
    <name type="scientific">Ketogulonicigenium vulgare (strain WSH-001)</name>
    <dbReference type="NCBI Taxonomy" id="759362"/>
    <lineage>
        <taxon>Bacteria</taxon>
        <taxon>Pseudomonadati</taxon>
        <taxon>Pseudomonadota</taxon>
        <taxon>Alphaproteobacteria</taxon>
        <taxon>Rhodobacterales</taxon>
        <taxon>Roseobacteraceae</taxon>
        <taxon>Ketogulonicigenium</taxon>
    </lineage>
</organism>
<name>F9Y4W1_KETVW</name>
<accession>F9Y4W1</accession>
<reference evidence="4 5" key="1">
    <citation type="journal article" date="2011" name="J. Bacteriol.">
        <title>Complete genome sequence of the industrial strain Ketogulonicigenium vulgare WSH-001.</title>
        <authorList>
            <person name="Liu L."/>
            <person name="Li Y."/>
            <person name="Zhang J."/>
            <person name="Zhou Z."/>
            <person name="Liu J."/>
            <person name="Li X."/>
            <person name="Zhou J."/>
            <person name="Du G."/>
            <person name="Wang L."/>
            <person name="Chen J."/>
        </authorList>
    </citation>
    <scope>NUCLEOTIDE SEQUENCE [LARGE SCALE GENOMIC DNA]</scope>
    <source>
        <strain evidence="4 5">WSH-001</strain>
    </source>
</reference>
<dbReference type="SUPFAM" id="SSF53850">
    <property type="entry name" value="Periplasmic binding protein-like II"/>
    <property type="match status" value="1"/>
</dbReference>
<dbReference type="PANTHER" id="PTHR43649">
    <property type="entry name" value="ARABINOSE-BINDING PROTEIN-RELATED"/>
    <property type="match status" value="1"/>
</dbReference>
<evidence type="ECO:0000256" key="2">
    <source>
        <dbReference type="ARBA" id="ARBA00008520"/>
    </source>
</evidence>
<evidence type="ECO:0000256" key="3">
    <source>
        <dbReference type="SAM" id="SignalP"/>
    </source>
</evidence>
<dbReference type="Pfam" id="PF01547">
    <property type="entry name" value="SBP_bac_1"/>
    <property type="match status" value="1"/>
</dbReference>
<dbReference type="Gene3D" id="3.40.190.10">
    <property type="entry name" value="Periplasmic binding protein-like II"/>
    <property type="match status" value="2"/>
</dbReference>
<dbReference type="EMBL" id="CP002018">
    <property type="protein sequence ID" value="AEM41845.1"/>
    <property type="molecule type" value="Genomic_DNA"/>
</dbReference>
<comment type="similarity">
    <text evidence="2">Belongs to the bacterial solute-binding protein 1 family.</text>
</comment>
<feature type="signal peptide" evidence="3">
    <location>
        <begin position="1"/>
        <end position="23"/>
    </location>
</feature>
<keyword evidence="5" id="KW-1185">Reference proteome</keyword>
<comment type="subcellular location">
    <subcellularLocation>
        <location evidence="1">Periplasm</location>
    </subcellularLocation>
</comment>
<evidence type="ECO:0000313" key="5">
    <source>
        <dbReference type="Proteomes" id="UP000000692"/>
    </source>
</evidence>
<feature type="chain" id="PRO_5003391305" evidence="3">
    <location>
        <begin position="24"/>
        <end position="412"/>
    </location>
</feature>
<dbReference type="RefSeq" id="WP_013385218.1">
    <property type="nucleotide sequence ID" value="NC_017384.1"/>
</dbReference>
<proteinExistence type="inferred from homology"/>